<feature type="transmembrane region" description="Helical" evidence="4">
    <location>
        <begin position="261"/>
        <end position="280"/>
    </location>
</feature>
<dbReference type="Pfam" id="PF12833">
    <property type="entry name" value="HTH_18"/>
    <property type="match status" value="1"/>
</dbReference>
<accession>A0ABU1NWB9</accession>
<dbReference type="PANTHER" id="PTHR43280">
    <property type="entry name" value="ARAC-FAMILY TRANSCRIPTIONAL REGULATOR"/>
    <property type="match status" value="1"/>
</dbReference>
<dbReference type="Gene3D" id="1.10.10.60">
    <property type="entry name" value="Homeodomain-like"/>
    <property type="match status" value="2"/>
</dbReference>
<dbReference type="SUPFAM" id="SSF46689">
    <property type="entry name" value="Homeodomain-like"/>
    <property type="match status" value="1"/>
</dbReference>
<dbReference type="Proteomes" id="UP001267290">
    <property type="component" value="Unassembled WGS sequence"/>
</dbReference>
<dbReference type="SMART" id="SM00342">
    <property type="entry name" value="HTH_ARAC"/>
    <property type="match status" value="1"/>
</dbReference>
<dbReference type="Pfam" id="PF17853">
    <property type="entry name" value="GGDEF_2"/>
    <property type="match status" value="1"/>
</dbReference>
<gene>
    <name evidence="6" type="ORF">J2736_002962</name>
</gene>
<reference evidence="6 7" key="1">
    <citation type="submission" date="2023-07" db="EMBL/GenBank/DDBJ databases">
        <title>Sorghum-associated microbial communities from plants grown in Nebraska, USA.</title>
        <authorList>
            <person name="Schachtman D."/>
        </authorList>
    </citation>
    <scope>NUCLEOTIDE SEQUENCE [LARGE SCALE GENOMIC DNA]</scope>
    <source>
        <strain evidence="6 7">CC258</strain>
    </source>
</reference>
<keyword evidence="4" id="KW-0812">Transmembrane</keyword>
<evidence type="ECO:0000256" key="1">
    <source>
        <dbReference type="ARBA" id="ARBA00023015"/>
    </source>
</evidence>
<name>A0ABU1NWB9_9BACL</name>
<evidence type="ECO:0000313" key="7">
    <source>
        <dbReference type="Proteomes" id="UP001267290"/>
    </source>
</evidence>
<evidence type="ECO:0000256" key="3">
    <source>
        <dbReference type="ARBA" id="ARBA00023163"/>
    </source>
</evidence>
<sequence>MTKKWFNRLLLSYIPVLILVTFVLSFVFFYMVNNISSNQAKQANHVYTEQVLSTVDFTLKKVEQLVVNAFNNDESAHLFFYNTPEDRYNSQFIPSKKIGELTSLIPEIDSLYLYRATDQSVLMKDSLMQASDSTEYTFIRKLLQDGIPPGWVPVRSFKQSDDAPVNSVVSLVRGVPLLTGEKGFVVVNINVKAIASLVKDMSASKFSYVDIVDQAGNQVVKESEIGHTTTLTTLVSSYSGWQIESGLHDGGTFKLFATIPMIWLVIILLAILSGIAWIVFVTRRNYKPLKAIMDKLESSSSSKSKLFQDSEGQDELQFLDKAITSLIEQSNEYQQQQAQGVAYRRQRFIHDLLTGNRMFSDEDWRLEASLLESTDAYDYWHVMAIGIDGYTEFTKLYDYRDQILLKFVVQNALQEIADKHGCRIWMAWMDATRLGAAIQVLPDTQNPQDRRKVAAHIAGELNEWIRNHLKFTVSVGIGSDVTDVSEVSLSYEEAMHALDYKIVLGADQVISSSEVKVNSQAAYGHYHEIRVIAGQFKQGNAEWKPLFRRLTESMKQDTMSRQELRMIVDYMNYQWNAAFQEMLPEYRGYWEETAFPQLQAEIGQLETVEVTMSRYYNWLERTDDQLKELRERRNVHSTAPRIKAYIDANYGDSNLSLNLLSEHFNLSTKYVSQLFKDEIGIKFTEYLAGLRIEQAKVLLNVSNDSIQEIAKQVGYDNTLSFIRMFKKIEEITPGDYRKLGKGE</sequence>
<dbReference type="InterPro" id="IPR018060">
    <property type="entry name" value="HTH_AraC"/>
</dbReference>
<dbReference type="RefSeq" id="WP_310499335.1">
    <property type="nucleotide sequence ID" value="NZ_JAVDSB010000004.1"/>
</dbReference>
<evidence type="ECO:0000256" key="2">
    <source>
        <dbReference type="ARBA" id="ARBA00023125"/>
    </source>
</evidence>
<evidence type="ECO:0000259" key="5">
    <source>
        <dbReference type="PROSITE" id="PS01124"/>
    </source>
</evidence>
<dbReference type="PROSITE" id="PS01124">
    <property type="entry name" value="HTH_ARAC_FAMILY_2"/>
    <property type="match status" value="1"/>
</dbReference>
<keyword evidence="4" id="KW-1133">Transmembrane helix</keyword>
<evidence type="ECO:0000256" key="4">
    <source>
        <dbReference type="SAM" id="Phobius"/>
    </source>
</evidence>
<feature type="domain" description="HTH araC/xylS-type" evidence="5">
    <location>
        <begin position="640"/>
        <end position="739"/>
    </location>
</feature>
<dbReference type="PANTHER" id="PTHR43280:SF2">
    <property type="entry name" value="HTH-TYPE TRANSCRIPTIONAL REGULATOR EXSA"/>
    <property type="match status" value="1"/>
</dbReference>
<keyword evidence="2" id="KW-0238">DNA-binding</keyword>
<keyword evidence="7" id="KW-1185">Reference proteome</keyword>
<feature type="transmembrane region" description="Helical" evidence="4">
    <location>
        <begin position="12"/>
        <end position="32"/>
    </location>
</feature>
<protein>
    <submittedName>
        <fullName evidence="6">YesN/AraC family two-component response regulator</fullName>
    </submittedName>
</protein>
<dbReference type="EMBL" id="JAVDSB010000004">
    <property type="protein sequence ID" value="MDR6551773.1"/>
    <property type="molecule type" value="Genomic_DNA"/>
</dbReference>
<comment type="caution">
    <text evidence="6">The sequence shown here is derived from an EMBL/GenBank/DDBJ whole genome shotgun (WGS) entry which is preliminary data.</text>
</comment>
<keyword evidence="4" id="KW-0472">Membrane</keyword>
<proteinExistence type="predicted"/>
<keyword evidence="3" id="KW-0804">Transcription</keyword>
<keyword evidence="1" id="KW-0805">Transcription regulation</keyword>
<dbReference type="InterPro" id="IPR009057">
    <property type="entry name" value="Homeodomain-like_sf"/>
</dbReference>
<evidence type="ECO:0000313" key="6">
    <source>
        <dbReference type="EMBL" id="MDR6551773.1"/>
    </source>
</evidence>
<organism evidence="6 7">
    <name type="scientific">Paenibacillus qinlingensis</name>
    <dbReference type="NCBI Taxonomy" id="1837343"/>
    <lineage>
        <taxon>Bacteria</taxon>
        <taxon>Bacillati</taxon>
        <taxon>Bacillota</taxon>
        <taxon>Bacilli</taxon>
        <taxon>Bacillales</taxon>
        <taxon>Paenibacillaceae</taxon>
        <taxon>Paenibacillus</taxon>
    </lineage>
</organism>
<dbReference type="InterPro" id="IPR041522">
    <property type="entry name" value="CdaR_GGDEF"/>
</dbReference>